<dbReference type="GO" id="GO:0031932">
    <property type="term" value="C:TORC2 complex"/>
    <property type="evidence" value="ECO:0007669"/>
    <property type="project" value="TreeGrafter"/>
</dbReference>
<dbReference type="PROSITE" id="PS50290">
    <property type="entry name" value="PI3_4_KINASE_3"/>
    <property type="match status" value="1"/>
</dbReference>
<dbReference type="GO" id="GO:0005634">
    <property type="term" value="C:nucleus"/>
    <property type="evidence" value="ECO:0007669"/>
    <property type="project" value="TreeGrafter"/>
</dbReference>
<feature type="domain" description="PI3K/PI4K catalytic" evidence="3">
    <location>
        <begin position="1"/>
        <end position="123"/>
    </location>
</feature>
<name>A0A238C4T8_9BILA</name>
<dbReference type="InterPro" id="IPR050517">
    <property type="entry name" value="DDR_Repair_Kinase"/>
</dbReference>
<gene>
    <name evidence="4" type="ORF">X798_00122</name>
</gene>
<proteinExistence type="predicted"/>
<evidence type="ECO:0000256" key="2">
    <source>
        <dbReference type="SAM" id="MobiDB-lite"/>
    </source>
</evidence>
<dbReference type="GO" id="GO:0004674">
    <property type="term" value="F:protein serine/threonine kinase activity"/>
    <property type="evidence" value="ECO:0007669"/>
    <property type="project" value="TreeGrafter"/>
</dbReference>
<protein>
    <recommendedName>
        <fullName evidence="3">PI3K/PI4K catalytic domain-containing protein</fullName>
    </recommendedName>
</protein>
<dbReference type="OrthoDB" id="10012281at2759"/>
<dbReference type="Pfam" id="PF00454">
    <property type="entry name" value="PI3_PI4_kinase"/>
    <property type="match status" value="1"/>
</dbReference>
<reference evidence="4 5" key="1">
    <citation type="submission" date="2015-12" db="EMBL/GenBank/DDBJ databases">
        <title>Draft genome of the nematode, Onchocerca flexuosa.</title>
        <authorList>
            <person name="Mitreva M."/>
        </authorList>
    </citation>
    <scope>NUCLEOTIDE SEQUENCE [LARGE SCALE GENOMIC DNA]</scope>
    <source>
        <strain evidence="4">Red Deer</strain>
    </source>
</reference>
<dbReference type="GO" id="GO:0005737">
    <property type="term" value="C:cytoplasm"/>
    <property type="evidence" value="ECO:0007669"/>
    <property type="project" value="TreeGrafter"/>
</dbReference>
<sequence>MLPRKAQGRNLRVPEMVPFRLTGNIVRALGPTDIEGTFRLSSENVLEKLRSGKEILLTMLDAFVYDPLIDWAAAQDDLGSRSMIGVATIIAVYGIVDSHSDILHTMAQSLFTLRIKESSAAWLDNRDHLKHILASIVNILEKLYTNAQKGVENRVQNWEEEVNKLEMEKLSIQRDLKNAVTEHHSIMHNIRPLLRSFSHKNEAFAIYLQQYKELFSDPLIKGLKLLDDTYNGSAASIDLFKSVINNISSFSFEYRYSIFENLLLLEKGKDRMELPFRSDKSSPVEHHEGQQQQNLHGKHVSKRVRMKLEGIIVTGTSKNENANIKSESLTPSEQDGQPGCNISAFVEQG</sequence>
<organism evidence="4 5">
    <name type="scientific">Onchocerca flexuosa</name>
    <dbReference type="NCBI Taxonomy" id="387005"/>
    <lineage>
        <taxon>Eukaryota</taxon>
        <taxon>Metazoa</taxon>
        <taxon>Ecdysozoa</taxon>
        <taxon>Nematoda</taxon>
        <taxon>Chromadorea</taxon>
        <taxon>Rhabditida</taxon>
        <taxon>Spirurina</taxon>
        <taxon>Spiruromorpha</taxon>
        <taxon>Filarioidea</taxon>
        <taxon>Onchocercidae</taxon>
        <taxon>Onchocerca</taxon>
    </lineage>
</organism>
<evidence type="ECO:0000313" key="4">
    <source>
        <dbReference type="EMBL" id="OZC12491.1"/>
    </source>
</evidence>
<dbReference type="GO" id="GO:0031929">
    <property type="term" value="P:TOR signaling"/>
    <property type="evidence" value="ECO:0007669"/>
    <property type="project" value="TreeGrafter"/>
</dbReference>
<dbReference type="Gene3D" id="1.10.1070.11">
    <property type="entry name" value="Phosphatidylinositol 3-/4-kinase, catalytic domain"/>
    <property type="match status" value="1"/>
</dbReference>
<feature type="region of interest" description="Disordered" evidence="2">
    <location>
        <begin position="275"/>
        <end position="299"/>
    </location>
</feature>
<dbReference type="SUPFAM" id="SSF56112">
    <property type="entry name" value="Protein kinase-like (PK-like)"/>
    <property type="match status" value="1"/>
</dbReference>
<accession>A0A238C4T8</accession>
<evidence type="ECO:0000259" key="3">
    <source>
        <dbReference type="PROSITE" id="PS50290"/>
    </source>
</evidence>
<dbReference type="PANTHER" id="PTHR11139:SF119">
    <property type="entry name" value="SERINE_THREONINE-PROTEIN KINASE SMG1"/>
    <property type="match status" value="1"/>
</dbReference>
<dbReference type="InterPro" id="IPR011009">
    <property type="entry name" value="Kinase-like_dom_sf"/>
</dbReference>
<evidence type="ECO:0000313" key="5">
    <source>
        <dbReference type="Proteomes" id="UP000242913"/>
    </source>
</evidence>
<dbReference type="Proteomes" id="UP000242913">
    <property type="component" value="Unassembled WGS sequence"/>
</dbReference>
<feature type="coiled-coil region" evidence="1">
    <location>
        <begin position="148"/>
        <end position="182"/>
    </location>
</feature>
<dbReference type="EMBL" id="KZ269977">
    <property type="protein sequence ID" value="OZC12491.1"/>
    <property type="molecule type" value="Genomic_DNA"/>
</dbReference>
<dbReference type="GO" id="GO:0031931">
    <property type="term" value="C:TORC1 complex"/>
    <property type="evidence" value="ECO:0007669"/>
    <property type="project" value="TreeGrafter"/>
</dbReference>
<keyword evidence="1" id="KW-0175">Coiled coil</keyword>
<dbReference type="GO" id="GO:0016242">
    <property type="term" value="P:negative regulation of macroautophagy"/>
    <property type="evidence" value="ECO:0007669"/>
    <property type="project" value="TreeGrafter"/>
</dbReference>
<evidence type="ECO:0000256" key="1">
    <source>
        <dbReference type="SAM" id="Coils"/>
    </source>
</evidence>
<dbReference type="PANTHER" id="PTHR11139">
    <property type="entry name" value="ATAXIA TELANGIECTASIA MUTATED ATM -RELATED"/>
    <property type="match status" value="1"/>
</dbReference>
<dbReference type="InterPro" id="IPR000403">
    <property type="entry name" value="PI3/4_kinase_cat_dom"/>
</dbReference>
<keyword evidence="5" id="KW-1185">Reference proteome</keyword>
<dbReference type="AlphaFoldDB" id="A0A238C4T8"/>
<dbReference type="InterPro" id="IPR036940">
    <property type="entry name" value="PI3/4_kinase_cat_sf"/>
</dbReference>
<feature type="compositionally biased region" description="Basic and acidic residues" evidence="2">
    <location>
        <begin position="275"/>
        <end position="289"/>
    </location>
</feature>